<evidence type="ECO:0000313" key="1">
    <source>
        <dbReference type="EMBL" id="KAG9976854.1"/>
    </source>
</evidence>
<reference evidence="1" key="1">
    <citation type="journal article" date="2021" name="J Fungi (Basel)">
        <title>Virulence traits and population genomics of the black yeast Aureobasidium melanogenum.</title>
        <authorList>
            <person name="Cernosa A."/>
            <person name="Sun X."/>
            <person name="Gostincar C."/>
            <person name="Fang C."/>
            <person name="Gunde-Cimerman N."/>
            <person name="Song Z."/>
        </authorList>
    </citation>
    <scope>NUCLEOTIDE SEQUENCE</scope>
    <source>
        <strain evidence="1">EXF-9298</strain>
    </source>
</reference>
<comment type="caution">
    <text evidence="1">The sequence shown here is derived from an EMBL/GenBank/DDBJ whole genome shotgun (WGS) entry which is preliminary data.</text>
</comment>
<gene>
    <name evidence="1" type="ORF">KCU98_g10451</name>
</gene>
<reference evidence="1" key="2">
    <citation type="submission" date="2021-08" db="EMBL/GenBank/DDBJ databases">
        <authorList>
            <person name="Gostincar C."/>
            <person name="Sun X."/>
            <person name="Song Z."/>
            <person name="Gunde-Cimerman N."/>
        </authorList>
    </citation>
    <scope>NUCLEOTIDE SEQUENCE</scope>
    <source>
        <strain evidence="1">EXF-9298</strain>
    </source>
</reference>
<proteinExistence type="predicted"/>
<evidence type="ECO:0000313" key="2">
    <source>
        <dbReference type="Proteomes" id="UP000729357"/>
    </source>
</evidence>
<organism evidence="1 2">
    <name type="scientific">Aureobasidium melanogenum</name>
    <name type="common">Aureobasidium pullulans var. melanogenum</name>
    <dbReference type="NCBI Taxonomy" id="46634"/>
    <lineage>
        <taxon>Eukaryota</taxon>
        <taxon>Fungi</taxon>
        <taxon>Dikarya</taxon>
        <taxon>Ascomycota</taxon>
        <taxon>Pezizomycotina</taxon>
        <taxon>Dothideomycetes</taxon>
        <taxon>Dothideomycetidae</taxon>
        <taxon>Dothideales</taxon>
        <taxon>Saccotheciaceae</taxon>
        <taxon>Aureobasidium</taxon>
    </lineage>
</organism>
<accession>A0A9P8FMD8</accession>
<sequence>MLCPPLVHEETATTKPVVPVTGTGADPLSSWESYEIESHEKYLALQQASLRWRSAKGMIDIWTESSELFAYVDGAQHDAPVKSCTWFA</sequence>
<dbReference type="Proteomes" id="UP000729357">
    <property type="component" value="Unassembled WGS sequence"/>
</dbReference>
<feature type="non-terminal residue" evidence="1">
    <location>
        <position position="88"/>
    </location>
</feature>
<name>A0A9P8FMD8_AURME</name>
<dbReference type="AlphaFoldDB" id="A0A9P8FMD8"/>
<keyword evidence="2" id="KW-1185">Reference proteome</keyword>
<dbReference type="EMBL" id="JAHFXS010001550">
    <property type="protein sequence ID" value="KAG9976854.1"/>
    <property type="molecule type" value="Genomic_DNA"/>
</dbReference>
<protein>
    <submittedName>
        <fullName evidence="1">Uncharacterized protein</fullName>
    </submittedName>
</protein>